<evidence type="ECO:0000313" key="4">
    <source>
        <dbReference type="Proteomes" id="UP000580043"/>
    </source>
</evidence>
<dbReference type="EMBL" id="JABBGA010000017">
    <property type="protein sequence ID" value="NML27709.1"/>
    <property type="molecule type" value="Genomic_DNA"/>
</dbReference>
<evidence type="ECO:0000313" key="3">
    <source>
        <dbReference type="EMBL" id="NML27709.1"/>
    </source>
</evidence>
<dbReference type="Pfam" id="PF19577">
    <property type="entry name" value="DcaP"/>
    <property type="match status" value="1"/>
</dbReference>
<comment type="caution">
    <text evidence="3">The sequence shown here is derived from an EMBL/GenBank/DDBJ whole genome shotgun (WGS) entry which is preliminary data.</text>
</comment>
<gene>
    <name evidence="3" type="ORF">HHL15_18290</name>
</gene>
<keyword evidence="2" id="KW-0732">Signal</keyword>
<keyword evidence="1" id="KW-0175">Coiled coil</keyword>
<feature type="signal peptide" evidence="2">
    <location>
        <begin position="1"/>
        <end position="31"/>
    </location>
</feature>
<dbReference type="AlphaFoldDB" id="A0A848G8F2"/>
<dbReference type="InterPro" id="IPR045748">
    <property type="entry name" value="DcaP"/>
</dbReference>
<proteinExistence type="predicted"/>
<feature type="coiled-coil region" evidence="1">
    <location>
        <begin position="35"/>
        <end position="62"/>
    </location>
</feature>
<evidence type="ECO:0000256" key="1">
    <source>
        <dbReference type="SAM" id="Coils"/>
    </source>
</evidence>
<organism evidence="3 4">
    <name type="scientific">Zoogloea dura</name>
    <dbReference type="NCBI Taxonomy" id="2728840"/>
    <lineage>
        <taxon>Bacteria</taxon>
        <taxon>Pseudomonadati</taxon>
        <taxon>Pseudomonadota</taxon>
        <taxon>Betaproteobacteria</taxon>
        <taxon>Rhodocyclales</taxon>
        <taxon>Zoogloeaceae</taxon>
        <taxon>Zoogloea</taxon>
    </lineage>
</organism>
<reference evidence="3 4" key="1">
    <citation type="submission" date="2020-04" db="EMBL/GenBank/DDBJ databases">
        <title>Zoogloea sp. G-4-1-14 isolated from soil.</title>
        <authorList>
            <person name="Dahal R.H."/>
        </authorList>
    </citation>
    <scope>NUCLEOTIDE SEQUENCE [LARGE SCALE GENOMIC DNA]</scope>
    <source>
        <strain evidence="3 4">G-4-1-14</strain>
    </source>
</reference>
<dbReference type="SUPFAM" id="SSF56935">
    <property type="entry name" value="Porins"/>
    <property type="match status" value="1"/>
</dbReference>
<dbReference type="Proteomes" id="UP000580043">
    <property type="component" value="Unassembled WGS sequence"/>
</dbReference>
<evidence type="ECO:0008006" key="5">
    <source>
        <dbReference type="Google" id="ProtNLM"/>
    </source>
</evidence>
<protein>
    <recommendedName>
        <fullName evidence="5">Porin</fullName>
    </recommendedName>
</protein>
<keyword evidence="4" id="KW-1185">Reference proteome</keyword>
<feature type="chain" id="PRO_5032496813" description="Porin" evidence="2">
    <location>
        <begin position="32"/>
        <end position="452"/>
    </location>
</feature>
<accession>A0A848G8F2</accession>
<sequence length="452" mass="49005">MNLTARRTPLATPLSTLLAGLLLAGATPASAADEAAELRSMLKQIQERLEALEKKDKAATVATAAVPPASGKQYIEAGDLPGSFRVPGSDTSIKLYGNVRTDATYDFKGRIAAVNSYGWANSLFLQPFDSSAAGKRSGQTFATARGSRFGFLTSTPTAEYGPVTTKLEGDFDGLNTLGGETQTTVRLREAWGKIGGLLVGQTWSTFVDLRAQPDLIEWNGTGITPTIRQAMARYSLPVGARGRVDLAVENTIGSTLVKSPVADYDTGFDYVAAFTQDTDWGHYSVRAVTLGYKNDQHSKQGYGLAASSRINLGRQDSIVLMAAGGEGIGRYMYNGLVQGAVNTPDGIRLWRGWGAHAGYTHRWSDSLRSTLAMAETHFERDDLANAAQRANSPAGADFYPNEKLRQFWINTFWNPARNVDLGVDYSYGKRETFNGEKGTVSRLGTMLRYNFN</sequence>
<name>A0A848G8F2_9RHOO</name>
<evidence type="ECO:0000256" key="2">
    <source>
        <dbReference type="SAM" id="SignalP"/>
    </source>
</evidence>